<evidence type="ECO:0008006" key="3">
    <source>
        <dbReference type="Google" id="ProtNLM"/>
    </source>
</evidence>
<reference evidence="1 2" key="1">
    <citation type="journal article" date="2016" name="Front. Microbiol.">
        <title>Fuerstia marisgermanicae gen. nov., sp. nov., an Unusual Member of the Phylum Planctomycetes from the German Wadden Sea.</title>
        <authorList>
            <person name="Kohn T."/>
            <person name="Heuer A."/>
            <person name="Jogler M."/>
            <person name="Vollmers J."/>
            <person name="Boedeker C."/>
            <person name="Bunk B."/>
            <person name="Rast P."/>
            <person name="Borchert D."/>
            <person name="Glockner I."/>
            <person name="Freese H.M."/>
            <person name="Klenk H.P."/>
            <person name="Overmann J."/>
            <person name="Kaster A.K."/>
            <person name="Rohde M."/>
            <person name="Wiegand S."/>
            <person name="Jogler C."/>
        </authorList>
    </citation>
    <scope>NUCLEOTIDE SEQUENCE [LARGE SCALE GENOMIC DNA]</scope>
    <source>
        <strain evidence="1 2">NH11</strain>
    </source>
</reference>
<sequence length="209" mass="21976">MEPHIQRRSLTIKGDSELTHRCDSGGHPAHTDNFPRPVLKDLAAVMRRLMATLHFLAFAAPMCTAKFCRLSLCCVAVSALVVSGCGGSTGPATVSVSGVVTLDGTPVPSGQILFKDAAGVEKTYAGQITEGEFLFPSTPGRKDISISSPQEVAGKATVAGGIPGDPISAENPATEIVESIPVQYNSETKLSEEVTLDGDNEFTFELLTK</sequence>
<evidence type="ECO:0000313" key="2">
    <source>
        <dbReference type="Proteomes" id="UP000187735"/>
    </source>
</evidence>
<proteinExistence type="predicted"/>
<organism evidence="1 2">
    <name type="scientific">Fuerstiella marisgermanici</name>
    <dbReference type="NCBI Taxonomy" id="1891926"/>
    <lineage>
        <taxon>Bacteria</taxon>
        <taxon>Pseudomonadati</taxon>
        <taxon>Planctomycetota</taxon>
        <taxon>Planctomycetia</taxon>
        <taxon>Planctomycetales</taxon>
        <taxon>Planctomycetaceae</taxon>
        <taxon>Fuerstiella</taxon>
    </lineage>
</organism>
<dbReference type="KEGG" id="fmr:Fuma_06713"/>
<protein>
    <recommendedName>
        <fullName evidence="3">Carboxypeptidase regulatory-like domain-containing protein</fullName>
    </recommendedName>
</protein>
<evidence type="ECO:0000313" key="1">
    <source>
        <dbReference type="EMBL" id="APZ97035.1"/>
    </source>
</evidence>
<dbReference type="AlphaFoldDB" id="A0A1P8WSL1"/>
<keyword evidence="2" id="KW-1185">Reference proteome</keyword>
<dbReference type="STRING" id="1891926.Fuma_06713"/>
<accession>A0A1P8WSL1</accession>
<dbReference type="EMBL" id="CP017641">
    <property type="protein sequence ID" value="APZ97035.1"/>
    <property type="molecule type" value="Genomic_DNA"/>
</dbReference>
<name>A0A1P8WSL1_9PLAN</name>
<gene>
    <name evidence="1" type="ORF">Fuma_06713</name>
</gene>
<dbReference type="Proteomes" id="UP000187735">
    <property type="component" value="Chromosome"/>
</dbReference>